<evidence type="ECO:0000256" key="7">
    <source>
        <dbReference type="SAM" id="MobiDB-lite"/>
    </source>
</evidence>
<feature type="region of interest" description="Disordered" evidence="7">
    <location>
        <begin position="581"/>
        <end position="664"/>
    </location>
</feature>
<evidence type="ECO:0000256" key="3">
    <source>
        <dbReference type="ARBA" id="ARBA00022840"/>
    </source>
</evidence>
<keyword evidence="2 5" id="KW-0547">Nucleotide-binding</keyword>
<dbReference type="PROSITE" id="PS00411">
    <property type="entry name" value="KINESIN_MOTOR_1"/>
    <property type="match status" value="1"/>
</dbReference>
<keyword evidence="4" id="KW-0206">Cytoskeleton</keyword>
<feature type="region of interest" description="Disordered" evidence="7">
    <location>
        <begin position="537"/>
        <end position="563"/>
    </location>
</feature>
<dbReference type="SMART" id="SM00129">
    <property type="entry name" value="KISc"/>
    <property type="match status" value="1"/>
</dbReference>
<dbReference type="InParanoid" id="A0A3Q0HFI5"/>
<keyword evidence="5 6" id="KW-0505">Motor protein</keyword>
<evidence type="ECO:0000256" key="5">
    <source>
        <dbReference type="PROSITE-ProRule" id="PRU00283"/>
    </source>
</evidence>
<dbReference type="GO" id="GO:0005524">
    <property type="term" value="F:ATP binding"/>
    <property type="evidence" value="ECO:0007669"/>
    <property type="project" value="UniProtKB-UniRule"/>
</dbReference>
<comment type="similarity">
    <text evidence="5 6">Belongs to the TRAFAC class myosin-kinesin ATPase superfamily. Kinesin family.</text>
</comment>
<evidence type="ECO:0000256" key="4">
    <source>
        <dbReference type="ARBA" id="ARBA00023212"/>
    </source>
</evidence>
<dbReference type="GO" id="GO:0008017">
    <property type="term" value="F:microtubule binding"/>
    <property type="evidence" value="ECO:0007669"/>
    <property type="project" value="InterPro"/>
</dbReference>
<proteinExistence type="inferred from homology"/>
<dbReference type="GO" id="GO:0003777">
    <property type="term" value="F:microtubule motor activity"/>
    <property type="evidence" value="ECO:0007669"/>
    <property type="project" value="InterPro"/>
</dbReference>
<dbReference type="InterPro" id="IPR019821">
    <property type="entry name" value="Kinesin_motor_CS"/>
</dbReference>
<feature type="region of interest" description="Disordered" evidence="7">
    <location>
        <begin position="1"/>
        <end position="37"/>
    </location>
</feature>
<keyword evidence="9" id="KW-1185">Reference proteome</keyword>
<dbReference type="InterPro" id="IPR027417">
    <property type="entry name" value="P-loop_NTPase"/>
</dbReference>
<dbReference type="CTD" id="113220"/>
<comment type="subcellular location">
    <subcellularLocation>
        <location evidence="1">Cytoplasm</location>
        <location evidence="1">Cytoskeleton</location>
    </subcellularLocation>
</comment>
<name>A0A3Q0HFI5_ALLSI</name>
<dbReference type="GO" id="GO:0007052">
    <property type="term" value="P:mitotic spindle organization"/>
    <property type="evidence" value="ECO:0007669"/>
    <property type="project" value="TreeGrafter"/>
</dbReference>
<dbReference type="Proteomes" id="UP000189705">
    <property type="component" value="Unplaced"/>
</dbReference>
<dbReference type="PRINTS" id="PR00380">
    <property type="entry name" value="KINESINHEAVY"/>
</dbReference>
<evidence type="ECO:0000313" key="10">
    <source>
        <dbReference type="RefSeq" id="XP_025070397.1"/>
    </source>
</evidence>
<dbReference type="PANTHER" id="PTHR47969:SF33">
    <property type="entry name" value="KINESIN-LIKE PROTEIN"/>
    <property type="match status" value="1"/>
</dbReference>
<dbReference type="KEGG" id="asn:102368901"/>
<dbReference type="GO" id="GO:0005875">
    <property type="term" value="C:microtubule associated complex"/>
    <property type="evidence" value="ECO:0007669"/>
    <property type="project" value="TreeGrafter"/>
</dbReference>
<dbReference type="GO" id="GO:0005874">
    <property type="term" value="C:microtubule"/>
    <property type="evidence" value="ECO:0007669"/>
    <property type="project" value="UniProtKB-KW"/>
</dbReference>
<dbReference type="GeneID" id="102368901"/>
<evidence type="ECO:0000256" key="2">
    <source>
        <dbReference type="ARBA" id="ARBA00022741"/>
    </source>
</evidence>
<dbReference type="SUPFAM" id="SSF52540">
    <property type="entry name" value="P-loop containing nucleoside triphosphate hydrolases"/>
    <property type="match status" value="1"/>
</dbReference>
<evidence type="ECO:0000259" key="8">
    <source>
        <dbReference type="PROSITE" id="PS50067"/>
    </source>
</evidence>
<evidence type="ECO:0000313" key="9">
    <source>
        <dbReference type="Proteomes" id="UP000189705"/>
    </source>
</evidence>
<dbReference type="GO" id="GO:0007018">
    <property type="term" value="P:microtubule-based movement"/>
    <property type="evidence" value="ECO:0007669"/>
    <property type="project" value="InterPro"/>
</dbReference>
<feature type="region of interest" description="Disordered" evidence="7">
    <location>
        <begin position="435"/>
        <end position="478"/>
    </location>
</feature>
<keyword evidence="3 5" id="KW-0067">ATP-binding</keyword>
<dbReference type="PANTHER" id="PTHR47969">
    <property type="entry name" value="CHROMOSOME-ASSOCIATED KINESIN KIF4A-RELATED"/>
    <property type="match status" value="1"/>
</dbReference>
<reference evidence="10" key="1">
    <citation type="submission" date="2025-08" db="UniProtKB">
        <authorList>
            <consortium name="RefSeq"/>
        </authorList>
    </citation>
    <scope>IDENTIFICATION</scope>
</reference>
<feature type="compositionally biased region" description="Polar residues" evidence="7">
    <location>
        <begin position="554"/>
        <end position="563"/>
    </location>
</feature>
<keyword evidence="6" id="KW-0493">Microtubule</keyword>
<evidence type="ECO:0000256" key="1">
    <source>
        <dbReference type="ARBA" id="ARBA00004245"/>
    </source>
</evidence>
<dbReference type="InterPro" id="IPR036961">
    <property type="entry name" value="Kinesin_motor_dom_sf"/>
</dbReference>
<feature type="compositionally biased region" description="Low complexity" evidence="7">
    <location>
        <begin position="74"/>
        <end position="89"/>
    </location>
</feature>
<organism evidence="9 10">
    <name type="scientific">Alligator sinensis</name>
    <name type="common">Chinese alligator</name>
    <dbReference type="NCBI Taxonomy" id="38654"/>
    <lineage>
        <taxon>Eukaryota</taxon>
        <taxon>Metazoa</taxon>
        <taxon>Chordata</taxon>
        <taxon>Craniata</taxon>
        <taxon>Vertebrata</taxon>
        <taxon>Euteleostomi</taxon>
        <taxon>Archelosauria</taxon>
        <taxon>Archosauria</taxon>
        <taxon>Crocodylia</taxon>
        <taxon>Alligatoridae</taxon>
        <taxon>Alligatorinae</taxon>
        <taxon>Alligator</taxon>
    </lineage>
</organism>
<dbReference type="Gene3D" id="3.40.850.10">
    <property type="entry name" value="Kinesin motor domain"/>
    <property type="match status" value="1"/>
</dbReference>
<feature type="region of interest" description="Disordered" evidence="7">
    <location>
        <begin position="59"/>
        <end position="90"/>
    </location>
</feature>
<dbReference type="STRING" id="38654.A0A3Q0HFI5"/>
<feature type="domain" description="Kinesin motor" evidence="8">
    <location>
        <begin position="42"/>
        <end position="403"/>
    </location>
</feature>
<dbReference type="InterPro" id="IPR001752">
    <property type="entry name" value="Kinesin_motor_dom"/>
</dbReference>
<sequence length="695" mass="74471">MSEPEQGQEPGLGTEARPRQPAPPARRPDEELAEPTQGQATRLCVVVRVRPLSCAERSRGDRQAVHCPGDNTIAVSASPRSAAPAGRAVPEPRPLSCCQVHEAGQEAAFGFGAVFDAGADQAEVFEGSGVKRLVELAVDGFSCTVFAFGQTGSGKTYTLTGPPAQGEGQVAPSFRGLMQRSFAWLLEQSQCRRPDVALSASYVEIYNEQVRDLLSPGPRCPLPLRWSKARGFYIEGLLSTEIEGLETIMDLLQEGAQRRQSSAHTLNGHSSRSHALLTVQLHARGEATGPGTSSCLGRWGTLRFVDLAGSERVKDTGSVGQLAREANSINRSLLALGHCIARLAEGQRRRAHIPYRDSKLTQLLAAALGGAGVTLMVACVSPSSRCLPETLSTLRYASRARRVTSRPVATRVSRERRLRSLEQEIQALREENLTLRQQLQMPRTPGRPPGTLTTPLNGPAGTGSTPRPSGVPQGPPGMGWHSLLQDLLVGNEELRHFALLRGRHCCVLAPRSQEDAHVSCPGLVPCTLPSHPPALGRALPELPGAAPSPPWSRQGGTADSAPSFSLQPLVELPVLEGLTAASGAQGRQPSPWKNRASPWPRQHPTDPQPRWRRRSPGRGRSSANQRPPKQPQGTTLPPPPQGQVVPSAPPWPEEPGQEADAVPALEEALALLPEWTQYCSLPGPSSAGQEASQRP</sequence>
<gene>
    <name evidence="10" type="primary">KIF12</name>
</gene>
<accession>A0A3Q0HFI5</accession>
<evidence type="ECO:0000256" key="6">
    <source>
        <dbReference type="RuleBase" id="RU000394"/>
    </source>
</evidence>
<feature type="binding site" evidence="5">
    <location>
        <begin position="149"/>
        <end position="156"/>
    </location>
    <ligand>
        <name>ATP</name>
        <dbReference type="ChEBI" id="CHEBI:30616"/>
    </ligand>
</feature>
<dbReference type="RefSeq" id="XP_025070397.1">
    <property type="nucleotide sequence ID" value="XM_025214612.1"/>
</dbReference>
<dbReference type="GO" id="GO:0051231">
    <property type="term" value="P:spindle elongation"/>
    <property type="evidence" value="ECO:0007669"/>
    <property type="project" value="TreeGrafter"/>
</dbReference>
<keyword evidence="4" id="KW-0963">Cytoplasm</keyword>
<dbReference type="AlphaFoldDB" id="A0A3Q0HFI5"/>
<dbReference type="Pfam" id="PF00225">
    <property type="entry name" value="Kinesin"/>
    <property type="match status" value="1"/>
</dbReference>
<feature type="compositionally biased region" description="Pro residues" evidence="7">
    <location>
        <begin position="636"/>
        <end position="653"/>
    </location>
</feature>
<dbReference type="InterPro" id="IPR027640">
    <property type="entry name" value="Kinesin-like_fam"/>
</dbReference>
<dbReference type="FunFam" id="3.40.850.10:FF:000080">
    <property type="entry name" value="Kinesin-like protein"/>
    <property type="match status" value="1"/>
</dbReference>
<dbReference type="PROSITE" id="PS50067">
    <property type="entry name" value="KINESIN_MOTOR_2"/>
    <property type="match status" value="1"/>
</dbReference>
<dbReference type="CDD" id="cd00106">
    <property type="entry name" value="KISc"/>
    <property type="match status" value="1"/>
</dbReference>
<feature type="compositionally biased region" description="Low complexity" evidence="7">
    <location>
        <begin position="449"/>
        <end position="463"/>
    </location>
</feature>
<protein>
    <recommendedName>
        <fullName evidence="6">Kinesin-like protein</fullName>
    </recommendedName>
</protein>